<dbReference type="EMBL" id="JAUJFL010000002">
    <property type="protein sequence ID" value="KAK2609389.1"/>
    <property type="molecule type" value="Genomic_DNA"/>
</dbReference>
<gene>
    <name evidence="1" type="ORF">N8I77_002886</name>
</gene>
<dbReference type="AlphaFoldDB" id="A0AAD9SJ89"/>
<name>A0AAD9SJ89_PHOAM</name>
<proteinExistence type="predicted"/>
<evidence type="ECO:0000313" key="2">
    <source>
        <dbReference type="Proteomes" id="UP001265746"/>
    </source>
</evidence>
<evidence type="ECO:0000313" key="1">
    <source>
        <dbReference type="EMBL" id="KAK2609389.1"/>
    </source>
</evidence>
<sequence length="242" mass="27900">MEVISVDSHTAKDIDLVLEFIYGAGMIEVVEYPSVDHPLMQNCILLYNLGHDFEITDLTKYAEKHLGFYLSRKLKEICIYPLSEAVKAVGRNNFIQDLEAGINEAEKARLANRKLPFFMLVDFVVAGRDPLFRDRTFHWNISEDVLPSNFVKEMLLTQFRGNYHTTWMKNLMVKPEKEIQRRRKCVGCGEGVSKEDRAVFNPWSGVKFPQRYQQVCCEECAQSMDQGQGAGVSWRVFDDAEE</sequence>
<comment type="caution">
    <text evidence="1">The sequence shown here is derived from an EMBL/GenBank/DDBJ whole genome shotgun (WGS) entry which is preliminary data.</text>
</comment>
<keyword evidence="2" id="KW-1185">Reference proteome</keyword>
<accession>A0AAD9SJ89</accession>
<reference evidence="1" key="1">
    <citation type="submission" date="2023-06" db="EMBL/GenBank/DDBJ databases">
        <authorList>
            <person name="Noh H."/>
        </authorList>
    </citation>
    <scope>NUCLEOTIDE SEQUENCE</scope>
    <source>
        <strain evidence="1">DUCC20226</strain>
    </source>
</reference>
<organism evidence="1 2">
    <name type="scientific">Phomopsis amygdali</name>
    <name type="common">Fusicoccum amygdali</name>
    <dbReference type="NCBI Taxonomy" id="1214568"/>
    <lineage>
        <taxon>Eukaryota</taxon>
        <taxon>Fungi</taxon>
        <taxon>Dikarya</taxon>
        <taxon>Ascomycota</taxon>
        <taxon>Pezizomycotina</taxon>
        <taxon>Sordariomycetes</taxon>
        <taxon>Sordariomycetidae</taxon>
        <taxon>Diaporthales</taxon>
        <taxon>Diaporthaceae</taxon>
        <taxon>Diaporthe</taxon>
    </lineage>
</organism>
<dbReference type="Proteomes" id="UP001265746">
    <property type="component" value="Unassembled WGS sequence"/>
</dbReference>
<protein>
    <submittedName>
        <fullName evidence="1">Uncharacterized protein</fullName>
    </submittedName>
</protein>